<dbReference type="PANTHER" id="PTHR33558">
    <property type="entry name" value="GLUTAREDOXIN-LIKE PROTEIN C5ORF63 HOMOLOG"/>
    <property type="match status" value="1"/>
</dbReference>
<sequence>MTSGRRRADGGGPSTPPSTPGDAPGPSRRTSPAGGEHPDRLVTLIGKPGCHLCDDARAVVEAVCADLGVRWEERDITREPGLHEEYWEQIPVVLIDGRQHDFWRIREDRLRAALGAPGR</sequence>
<reference evidence="3" key="1">
    <citation type="submission" date="2019-10" db="EMBL/GenBank/DDBJ databases">
        <title>Streptomyces sp. nov., a novel actinobacterium isolated from alkaline environment.</title>
        <authorList>
            <person name="Golinska P."/>
        </authorList>
    </citation>
    <scope>NUCLEOTIDE SEQUENCE [LARGE SCALE GENOMIC DNA]</scope>
    <source>
        <strain evidence="3">DSM 42118</strain>
    </source>
</reference>
<dbReference type="SUPFAM" id="SSF52833">
    <property type="entry name" value="Thioredoxin-like"/>
    <property type="match status" value="1"/>
</dbReference>
<comment type="caution">
    <text evidence="2">The sequence shown here is derived from an EMBL/GenBank/DDBJ whole genome shotgun (WGS) entry which is preliminary data.</text>
</comment>
<organism evidence="2 3">
    <name type="scientific">Streptomyces alkaliphilus</name>
    <dbReference type="NCBI Taxonomy" id="1472722"/>
    <lineage>
        <taxon>Bacteria</taxon>
        <taxon>Bacillati</taxon>
        <taxon>Actinomycetota</taxon>
        <taxon>Actinomycetes</taxon>
        <taxon>Kitasatosporales</taxon>
        <taxon>Streptomycetaceae</taxon>
        <taxon>Streptomyces</taxon>
    </lineage>
</organism>
<accession>A0A7W3TFZ1</accession>
<dbReference type="PANTHER" id="PTHR33558:SF1">
    <property type="entry name" value="GLUTAREDOXIN-LIKE PROTEIN C5ORF63 HOMOLOG"/>
    <property type="match status" value="1"/>
</dbReference>
<dbReference type="InterPro" id="IPR008554">
    <property type="entry name" value="Glutaredoxin-like"/>
</dbReference>
<dbReference type="Gene3D" id="3.40.30.10">
    <property type="entry name" value="Glutaredoxin"/>
    <property type="match status" value="1"/>
</dbReference>
<keyword evidence="3" id="KW-1185">Reference proteome</keyword>
<evidence type="ECO:0000256" key="1">
    <source>
        <dbReference type="SAM" id="MobiDB-lite"/>
    </source>
</evidence>
<proteinExistence type="predicted"/>
<dbReference type="InterPro" id="IPR052565">
    <property type="entry name" value="Glutaredoxin-like_YDR286C"/>
</dbReference>
<gene>
    <name evidence="2" type="ORF">FNQ90_18765</name>
</gene>
<dbReference type="Proteomes" id="UP000538929">
    <property type="component" value="Unassembled WGS sequence"/>
</dbReference>
<dbReference type="EMBL" id="VKHT01000728">
    <property type="protein sequence ID" value="MBB0246091.1"/>
    <property type="molecule type" value="Genomic_DNA"/>
</dbReference>
<dbReference type="Pfam" id="PF05768">
    <property type="entry name" value="Glrx-like"/>
    <property type="match status" value="1"/>
</dbReference>
<feature type="region of interest" description="Disordered" evidence="1">
    <location>
        <begin position="1"/>
        <end position="40"/>
    </location>
</feature>
<dbReference type="InterPro" id="IPR036249">
    <property type="entry name" value="Thioredoxin-like_sf"/>
</dbReference>
<evidence type="ECO:0000313" key="3">
    <source>
        <dbReference type="Proteomes" id="UP000538929"/>
    </source>
</evidence>
<name>A0A7W3TFZ1_9ACTN</name>
<dbReference type="AlphaFoldDB" id="A0A7W3TFZ1"/>
<evidence type="ECO:0000313" key="2">
    <source>
        <dbReference type="EMBL" id="MBB0246091.1"/>
    </source>
</evidence>
<protein>
    <submittedName>
        <fullName evidence="2">Glutaredoxin family protein</fullName>
    </submittedName>
</protein>